<evidence type="ECO:0000313" key="2">
    <source>
        <dbReference type="EnsemblMetazoa" id="Aqu2.1.12738_001"/>
    </source>
</evidence>
<dbReference type="OrthoDB" id="5227681at2759"/>
<dbReference type="AlphaFoldDB" id="A0A1X7TDQ7"/>
<sequence length="227" mass="24983">MSHWFRHIAEGEPCDTYLKLSSGNLARTSEIIETQQSTFNGDDALCVQNLQSIAGYTCIFTQQWQALSLPLTLLHLVDLLTRVEEAVERFLYWDEGVMIYEAVTSSPSSHDVPVTGGVADEVFDSGVSSISGSSTGGGGNTSSCHSRDESTPDTTNAHGGNCWSPSRRNIGLDDSISEKWAQASSNCSDAKEYLEMICRSRDLPDELAQFDLRKEQELRQVFFDLAA</sequence>
<protein>
    <submittedName>
        <fullName evidence="2">Uncharacterized protein</fullName>
    </submittedName>
</protein>
<organism evidence="2">
    <name type="scientific">Amphimedon queenslandica</name>
    <name type="common">Sponge</name>
    <dbReference type="NCBI Taxonomy" id="400682"/>
    <lineage>
        <taxon>Eukaryota</taxon>
        <taxon>Metazoa</taxon>
        <taxon>Porifera</taxon>
        <taxon>Demospongiae</taxon>
        <taxon>Heteroscleromorpha</taxon>
        <taxon>Haplosclerida</taxon>
        <taxon>Niphatidae</taxon>
        <taxon>Amphimedon</taxon>
    </lineage>
</organism>
<evidence type="ECO:0000256" key="1">
    <source>
        <dbReference type="SAM" id="MobiDB-lite"/>
    </source>
</evidence>
<reference evidence="2" key="1">
    <citation type="submission" date="2017-05" db="UniProtKB">
        <authorList>
            <consortium name="EnsemblMetazoa"/>
        </authorList>
    </citation>
    <scope>IDENTIFICATION</scope>
</reference>
<feature type="region of interest" description="Disordered" evidence="1">
    <location>
        <begin position="129"/>
        <end position="164"/>
    </location>
</feature>
<dbReference type="EnsemblMetazoa" id="Aqu2.1.12738_001">
    <property type="protein sequence ID" value="Aqu2.1.12738_001"/>
    <property type="gene ID" value="Aqu2.1.12738"/>
</dbReference>
<name>A0A1X7TDQ7_AMPQE</name>
<accession>A0A1X7TDQ7</accession>
<feature type="compositionally biased region" description="Polar residues" evidence="1">
    <location>
        <begin position="152"/>
        <end position="164"/>
    </location>
</feature>
<dbReference type="InParanoid" id="A0A1X7TDQ7"/>
<dbReference type="STRING" id="400682.A0A1X7TDQ7"/>
<proteinExistence type="predicted"/>